<evidence type="ECO:0000313" key="1">
    <source>
        <dbReference type="EMBL" id="KDO27786.1"/>
    </source>
</evidence>
<organism evidence="1 2">
    <name type="scientific">Saprolegnia parasitica (strain CBS 223.65)</name>
    <dbReference type="NCBI Taxonomy" id="695850"/>
    <lineage>
        <taxon>Eukaryota</taxon>
        <taxon>Sar</taxon>
        <taxon>Stramenopiles</taxon>
        <taxon>Oomycota</taxon>
        <taxon>Saprolegniomycetes</taxon>
        <taxon>Saprolegniales</taxon>
        <taxon>Saprolegniaceae</taxon>
        <taxon>Saprolegnia</taxon>
    </lineage>
</organism>
<evidence type="ECO:0000313" key="2">
    <source>
        <dbReference type="Proteomes" id="UP000030745"/>
    </source>
</evidence>
<reference evidence="1 2" key="1">
    <citation type="journal article" date="2013" name="PLoS Genet.">
        <title>Distinctive expansion of potential virulence genes in the genome of the oomycete fish pathogen Saprolegnia parasitica.</title>
        <authorList>
            <person name="Jiang R.H."/>
            <person name="de Bruijn I."/>
            <person name="Haas B.J."/>
            <person name="Belmonte R."/>
            <person name="Lobach L."/>
            <person name="Christie J."/>
            <person name="van den Ackerveken G."/>
            <person name="Bottin A."/>
            <person name="Bulone V."/>
            <person name="Diaz-Moreno S.M."/>
            <person name="Dumas B."/>
            <person name="Fan L."/>
            <person name="Gaulin E."/>
            <person name="Govers F."/>
            <person name="Grenville-Briggs L.J."/>
            <person name="Horner N.R."/>
            <person name="Levin J.Z."/>
            <person name="Mammella M."/>
            <person name="Meijer H.J."/>
            <person name="Morris P."/>
            <person name="Nusbaum C."/>
            <person name="Oome S."/>
            <person name="Phillips A.J."/>
            <person name="van Rooyen D."/>
            <person name="Rzeszutek E."/>
            <person name="Saraiva M."/>
            <person name="Secombes C.J."/>
            <person name="Seidl M.F."/>
            <person name="Snel B."/>
            <person name="Stassen J.H."/>
            <person name="Sykes S."/>
            <person name="Tripathy S."/>
            <person name="van den Berg H."/>
            <person name="Vega-Arreguin J.C."/>
            <person name="Wawra S."/>
            <person name="Young S.K."/>
            <person name="Zeng Q."/>
            <person name="Dieguez-Uribeondo J."/>
            <person name="Russ C."/>
            <person name="Tyler B.M."/>
            <person name="van West P."/>
        </authorList>
    </citation>
    <scope>NUCLEOTIDE SEQUENCE [LARGE SCALE GENOMIC DNA]</scope>
    <source>
        <strain evidence="1 2">CBS 223.65</strain>
    </source>
</reference>
<keyword evidence="2" id="KW-1185">Reference proteome</keyword>
<dbReference type="EMBL" id="KK583215">
    <property type="protein sequence ID" value="KDO27786.1"/>
    <property type="molecule type" value="Genomic_DNA"/>
</dbReference>
<accession>A0A067CMN3</accession>
<proteinExistence type="predicted"/>
<dbReference type="AlphaFoldDB" id="A0A067CMN3"/>
<dbReference type="VEuPathDB" id="FungiDB:SPRG_07385"/>
<sequence>MGRVRRQIIHGLRLALAHPMGVLTEVAVVHAQFFIPQKAFYIILNVAAGGTWPGSPSASTVFPQRMLIYKPGA</sequence>
<dbReference type="Gene3D" id="2.60.120.200">
    <property type="match status" value="1"/>
</dbReference>
<dbReference type="RefSeq" id="XP_012201561.1">
    <property type="nucleotide sequence ID" value="XM_012346171.1"/>
</dbReference>
<gene>
    <name evidence="1" type="ORF">SPRG_07385</name>
</gene>
<dbReference type="KEGG" id="spar:SPRG_07385"/>
<dbReference type="InterPro" id="IPR013320">
    <property type="entry name" value="ConA-like_dom_sf"/>
</dbReference>
<dbReference type="STRING" id="695850.A0A067CMN3"/>
<protein>
    <submittedName>
        <fullName evidence="1">Uncharacterized protein</fullName>
    </submittedName>
</protein>
<dbReference type="GeneID" id="24129660"/>
<dbReference type="OrthoDB" id="4781at2759"/>
<dbReference type="Proteomes" id="UP000030745">
    <property type="component" value="Unassembled WGS sequence"/>
</dbReference>
<dbReference type="SUPFAM" id="SSF49899">
    <property type="entry name" value="Concanavalin A-like lectins/glucanases"/>
    <property type="match status" value="1"/>
</dbReference>
<name>A0A067CMN3_SAPPC</name>